<dbReference type="EMBL" id="WJND01000012">
    <property type="protein sequence ID" value="MRG89898.1"/>
    <property type="molecule type" value="Genomic_DNA"/>
</dbReference>
<evidence type="ECO:0000313" key="2">
    <source>
        <dbReference type="Proteomes" id="UP000460207"/>
    </source>
</evidence>
<comment type="caution">
    <text evidence="1">The sequence shown here is derived from an EMBL/GenBank/DDBJ whole genome shotgun (WGS) entry which is preliminary data.</text>
</comment>
<gene>
    <name evidence="1" type="ORF">GIX76_07865</name>
</gene>
<evidence type="ECO:0000313" key="1">
    <source>
        <dbReference type="EMBL" id="MRG89898.1"/>
    </source>
</evidence>
<reference evidence="1 2" key="1">
    <citation type="submission" date="2019-11" db="EMBL/GenBank/DDBJ databases">
        <title>Draft genome sequence of 12 host-associated Lactobacillus reuteri rodent strains.</title>
        <authorList>
            <person name="Zhang S."/>
            <person name="Ozcam M."/>
            <person name="Van Pijkeren J.P."/>
        </authorList>
    </citation>
    <scope>NUCLEOTIDE SEQUENCE [LARGE SCALE GENOMIC DNA]</scope>
    <source>
        <strain evidence="1 2">N4I</strain>
    </source>
</reference>
<dbReference type="RefSeq" id="WP_153704196.1">
    <property type="nucleotide sequence ID" value="NZ_WJND01000012.1"/>
</dbReference>
<name>A0A7X2G252_LIMRT</name>
<dbReference type="Proteomes" id="UP000460207">
    <property type="component" value="Unassembled WGS sequence"/>
</dbReference>
<sequence>MEPKKHIYANLAPMGWTDLTSDPNCEVGIHHKSPLIWWEENAKIYAPEKRDMFNSAYQLPYLELIYEGKEYRISPYLLQIVYD</sequence>
<accession>A0A7X2G252</accession>
<dbReference type="AlphaFoldDB" id="A0A7X2G252"/>
<organism evidence="1 2">
    <name type="scientific">Limosilactobacillus reuteri</name>
    <name type="common">Lactobacillus reuteri</name>
    <dbReference type="NCBI Taxonomy" id="1598"/>
    <lineage>
        <taxon>Bacteria</taxon>
        <taxon>Bacillati</taxon>
        <taxon>Bacillota</taxon>
        <taxon>Bacilli</taxon>
        <taxon>Lactobacillales</taxon>
        <taxon>Lactobacillaceae</taxon>
        <taxon>Limosilactobacillus</taxon>
    </lineage>
</organism>
<proteinExistence type="predicted"/>
<protein>
    <submittedName>
        <fullName evidence="1">Uncharacterized protein</fullName>
    </submittedName>
</protein>